<evidence type="ECO:0000313" key="1">
    <source>
        <dbReference type="EMBL" id="SCL29726.1"/>
    </source>
</evidence>
<dbReference type="Proteomes" id="UP000199699">
    <property type="component" value="Unassembled WGS sequence"/>
</dbReference>
<dbReference type="SUPFAM" id="SSF52402">
    <property type="entry name" value="Adenine nucleotide alpha hydrolases-like"/>
    <property type="match status" value="1"/>
</dbReference>
<dbReference type="InterPro" id="IPR018317">
    <property type="entry name" value="QueC"/>
</dbReference>
<dbReference type="Gene3D" id="3.40.50.620">
    <property type="entry name" value="HUPs"/>
    <property type="match status" value="1"/>
</dbReference>
<dbReference type="AlphaFoldDB" id="A0A1C6SJP6"/>
<name>A0A1C6SJP6_9ACTN</name>
<keyword evidence="2" id="KW-1185">Reference proteome</keyword>
<dbReference type="Pfam" id="PF06508">
    <property type="entry name" value="QueC"/>
    <property type="match status" value="1"/>
</dbReference>
<protein>
    <submittedName>
        <fullName evidence="1">7-cyano-7-deazaguanine synthase (Queuosine biosynthesis)</fullName>
    </submittedName>
</protein>
<sequence length="432" mass="47543">MKTGRYAYHYTTDGRVRFSSSHQPLDDRLFRARGSAIERNLSPAPPPPDWAQDLLRIAKAVYLADKLSGRELAPDRWTRTIELSVQVIDPDRWHHAAPTLTALLEILTADRWSIRFHSGAARHPGVQGRLLDDARVEEVSLFSGGLDSTAYAAERVQQAGGPLLLVSYYDPTLKRRQEQILDHLRRLRSRPVEHRAVLLQSRANGVRLDRSSRSRGLLFLATAVFAAAAHRARQVAVPENGQLAVNPPLTAARVAACSTRSVHPRTLDLVNDLINSAEGDVRVENPLLPATKGEVCRRARDLGLPLAALMVTVSCGQSPCKFGGASRPHHCGHCYPCLIRQSGLLAGVGHDDTPYETDVWALPTTDRKAQHLRALRAWLAASFGVRDLTTDLPLPPQTDTASLLRTLVRGREELRNLFARHGGQSPGSSPSL</sequence>
<gene>
    <name evidence="1" type="ORF">GA0070616_3938</name>
</gene>
<proteinExistence type="predicted"/>
<dbReference type="STRING" id="145857.GA0070616_3938"/>
<evidence type="ECO:0000313" key="2">
    <source>
        <dbReference type="Proteomes" id="UP000199699"/>
    </source>
</evidence>
<organism evidence="1 2">
    <name type="scientific">Micromonospora nigra</name>
    <dbReference type="NCBI Taxonomy" id="145857"/>
    <lineage>
        <taxon>Bacteria</taxon>
        <taxon>Bacillati</taxon>
        <taxon>Actinomycetota</taxon>
        <taxon>Actinomycetes</taxon>
        <taxon>Micromonosporales</taxon>
        <taxon>Micromonosporaceae</taxon>
        <taxon>Micromonospora</taxon>
    </lineage>
</organism>
<dbReference type="EMBL" id="FMHT01000003">
    <property type="protein sequence ID" value="SCL29726.1"/>
    <property type="molecule type" value="Genomic_DNA"/>
</dbReference>
<reference evidence="1 2" key="1">
    <citation type="submission" date="2016-06" db="EMBL/GenBank/DDBJ databases">
        <authorList>
            <person name="Kjaerup R.B."/>
            <person name="Dalgaard T.S."/>
            <person name="Juul-Madsen H.R."/>
        </authorList>
    </citation>
    <scope>NUCLEOTIDE SEQUENCE [LARGE SCALE GENOMIC DNA]</scope>
    <source>
        <strain evidence="1 2">DSM 43818</strain>
    </source>
</reference>
<dbReference type="InterPro" id="IPR014729">
    <property type="entry name" value="Rossmann-like_a/b/a_fold"/>
</dbReference>
<accession>A0A1C6SJP6</accession>